<keyword evidence="2" id="KW-1185">Reference proteome</keyword>
<protein>
    <submittedName>
        <fullName evidence="1">Uncharacterized protein</fullName>
    </submittedName>
</protein>
<reference evidence="1" key="1">
    <citation type="submission" date="2020-05" db="UniProtKB">
        <authorList>
            <consortium name="EnsemblMetazoa"/>
        </authorList>
    </citation>
    <scope>IDENTIFICATION</scope>
    <source>
        <strain evidence="1">TTRI</strain>
    </source>
</reference>
<evidence type="ECO:0000313" key="2">
    <source>
        <dbReference type="Proteomes" id="UP000078200"/>
    </source>
</evidence>
<organism evidence="1 2">
    <name type="scientific">Glossina austeni</name>
    <name type="common">Savannah tsetse fly</name>
    <dbReference type="NCBI Taxonomy" id="7395"/>
    <lineage>
        <taxon>Eukaryota</taxon>
        <taxon>Metazoa</taxon>
        <taxon>Ecdysozoa</taxon>
        <taxon>Arthropoda</taxon>
        <taxon>Hexapoda</taxon>
        <taxon>Insecta</taxon>
        <taxon>Pterygota</taxon>
        <taxon>Neoptera</taxon>
        <taxon>Endopterygota</taxon>
        <taxon>Diptera</taxon>
        <taxon>Brachycera</taxon>
        <taxon>Muscomorpha</taxon>
        <taxon>Hippoboscoidea</taxon>
        <taxon>Glossinidae</taxon>
        <taxon>Glossina</taxon>
    </lineage>
</organism>
<dbReference type="AlphaFoldDB" id="A0A1A9V3X4"/>
<dbReference type="EnsemblMetazoa" id="GAUT024946-RA">
    <property type="protein sequence ID" value="GAUT024946-PA"/>
    <property type="gene ID" value="GAUT024946"/>
</dbReference>
<dbReference type="VEuPathDB" id="VectorBase:GAUT024946"/>
<proteinExistence type="predicted"/>
<accession>A0A1A9V3X4</accession>
<sequence>MQLQLSRENIKFLDFFTSKLPDFIKRFTLLILLMLLNADEYVMCNTCKMFSVIDKLCKMCENILHIECANVSLKESIIDDIELKSFSVISIEWVSMLLSHSIRNNKDLLSSFDISEINNYFIQRQIQAQRIDPTGRVPVYFSKCDEVHCSRALNFQ</sequence>
<evidence type="ECO:0000313" key="1">
    <source>
        <dbReference type="EnsemblMetazoa" id="GAUT024946-PA"/>
    </source>
</evidence>
<dbReference type="Proteomes" id="UP000078200">
    <property type="component" value="Unassembled WGS sequence"/>
</dbReference>
<dbReference type="InterPro" id="IPR046349">
    <property type="entry name" value="C1-like_sf"/>
</dbReference>
<name>A0A1A9V3X4_GLOAU</name>
<dbReference type="SUPFAM" id="SSF57889">
    <property type="entry name" value="Cysteine-rich domain"/>
    <property type="match status" value="1"/>
</dbReference>